<keyword evidence="4" id="KW-1185">Reference proteome</keyword>
<dbReference type="Pfam" id="PF03793">
    <property type="entry name" value="PASTA"/>
    <property type="match status" value="1"/>
</dbReference>
<keyword evidence="1" id="KW-0812">Transmembrane</keyword>
<evidence type="ECO:0000313" key="4">
    <source>
        <dbReference type="Proteomes" id="UP000488936"/>
    </source>
</evidence>
<dbReference type="CDD" id="cd06577">
    <property type="entry name" value="PASTA_pknB"/>
    <property type="match status" value="2"/>
</dbReference>
<dbReference type="AlphaFoldDB" id="A0A7K1GKB6"/>
<accession>A0A7K1GKB6</accession>
<reference evidence="3 4" key="1">
    <citation type="journal article" date="2006" name="Int. J. Syst. Evol. Microbiol.">
        <title>Myroides pelagicus sp. nov., isolated from seawater in Thailand.</title>
        <authorList>
            <person name="Yoon J."/>
            <person name="Maneerat S."/>
            <person name="Kawai F."/>
            <person name="Yokota A."/>
        </authorList>
    </citation>
    <scope>NUCLEOTIDE SEQUENCE [LARGE SCALE GENOMIC DNA]</scope>
    <source>
        <strain evidence="3 4">SM1T</strain>
    </source>
</reference>
<organism evidence="3 4">
    <name type="scientific">Myroides pelagicus</name>
    <dbReference type="NCBI Taxonomy" id="270914"/>
    <lineage>
        <taxon>Bacteria</taxon>
        <taxon>Pseudomonadati</taxon>
        <taxon>Bacteroidota</taxon>
        <taxon>Flavobacteriia</taxon>
        <taxon>Flavobacteriales</taxon>
        <taxon>Flavobacteriaceae</taxon>
        <taxon>Myroides</taxon>
    </lineage>
</organism>
<feature type="transmembrane region" description="Helical" evidence="1">
    <location>
        <begin position="12"/>
        <end position="34"/>
    </location>
</feature>
<comment type="caution">
    <text evidence="3">The sequence shown here is derived from an EMBL/GenBank/DDBJ whole genome shotgun (WGS) entry which is preliminary data.</text>
</comment>
<gene>
    <name evidence="3" type="ORF">GJV77_05275</name>
</gene>
<keyword evidence="1" id="KW-1133">Transmembrane helix</keyword>
<sequence length="197" mass="22107">MKIVKFFVSKAFWISVIVALLLCVLGAFIALQWLDKTTNHDQRIEVPNITKLTSEQAINKLKESKLQMVVLDTLDFNKNIPPLSIVEQNPKAATFVKENRKIYVKINAAKYRNLMLPNLEDLTYRQALTMITSLGLRKGKVSYSPSIAKDVVLRVSQNGKELKQGDQVQKNSVIDFVLGDGRAPLSPEQLDVAPAIE</sequence>
<evidence type="ECO:0000313" key="3">
    <source>
        <dbReference type="EMBL" id="MTH29332.1"/>
    </source>
</evidence>
<feature type="domain" description="PASTA" evidence="2">
    <location>
        <begin position="40"/>
        <end position="108"/>
    </location>
</feature>
<protein>
    <submittedName>
        <fullName evidence="3">PASTA domain-containing protein</fullName>
    </submittedName>
</protein>
<keyword evidence="1" id="KW-0472">Membrane</keyword>
<dbReference type="OrthoDB" id="9803895at2"/>
<evidence type="ECO:0000256" key="1">
    <source>
        <dbReference type="SAM" id="Phobius"/>
    </source>
</evidence>
<proteinExistence type="predicted"/>
<name>A0A7K1GKB6_9FLAO</name>
<evidence type="ECO:0000259" key="2">
    <source>
        <dbReference type="PROSITE" id="PS51178"/>
    </source>
</evidence>
<dbReference type="Gene3D" id="3.30.10.20">
    <property type="match status" value="2"/>
</dbReference>
<dbReference type="RefSeq" id="WP_155035306.1">
    <property type="nucleotide sequence ID" value="NZ_JAYMMG010000018.1"/>
</dbReference>
<dbReference type="Proteomes" id="UP000488936">
    <property type="component" value="Unassembled WGS sequence"/>
</dbReference>
<dbReference type="SMART" id="SM00740">
    <property type="entry name" value="PASTA"/>
    <property type="match status" value="2"/>
</dbReference>
<dbReference type="EMBL" id="WMJY01000008">
    <property type="protein sequence ID" value="MTH29332.1"/>
    <property type="molecule type" value="Genomic_DNA"/>
</dbReference>
<dbReference type="InterPro" id="IPR005543">
    <property type="entry name" value="PASTA_dom"/>
</dbReference>
<dbReference type="PROSITE" id="PS51178">
    <property type="entry name" value="PASTA"/>
    <property type="match status" value="1"/>
</dbReference>